<dbReference type="OrthoDB" id="5552418at2759"/>
<sequence length="96" mass="10397">MQLNLASAVGLLAAITPALAGTFVVPKFEEITKLVIETRDILKDFNLDNAAKTYPSAVARLTLAGSHKNSLLERFPTSFDTADQASLCETYVKVCH</sequence>
<name>A0A9W4J685_9EURO</name>
<proteinExistence type="predicted"/>
<evidence type="ECO:0000256" key="1">
    <source>
        <dbReference type="SAM" id="SignalP"/>
    </source>
</evidence>
<reference evidence="2" key="1">
    <citation type="submission" date="2021-07" db="EMBL/GenBank/DDBJ databases">
        <authorList>
            <person name="Branca A.L. A."/>
        </authorList>
    </citation>
    <scope>NUCLEOTIDE SEQUENCE</scope>
</reference>
<evidence type="ECO:0000313" key="2">
    <source>
        <dbReference type="EMBL" id="CAG8377052.1"/>
    </source>
</evidence>
<protein>
    <submittedName>
        <fullName evidence="2">Uncharacterized protein</fullName>
    </submittedName>
</protein>
<dbReference type="Proteomes" id="UP001152592">
    <property type="component" value="Unassembled WGS sequence"/>
</dbReference>
<feature type="chain" id="PRO_5040847022" evidence="1">
    <location>
        <begin position="21"/>
        <end position="96"/>
    </location>
</feature>
<accession>A0A9W4J685</accession>
<evidence type="ECO:0000313" key="3">
    <source>
        <dbReference type="Proteomes" id="UP001152592"/>
    </source>
</evidence>
<keyword evidence="1" id="KW-0732">Signal</keyword>
<comment type="caution">
    <text evidence="2">The sequence shown here is derived from an EMBL/GenBank/DDBJ whole genome shotgun (WGS) entry which is preliminary data.</text>
</comment>
<organism evidence="2 3">
    <name type="scientific">Penicillium salamii</name>
    <dbReference type="NCBI Taxonomy" id="1612424"/>
    <lineage>
        <taxon>Eukaryota</taxon>
        <taxon>Fungi</taxon>
        <taxon>Dikarya</taxon>
        <taxon>Ascomycota</taxon>
        <taxon>Pezizomycotina</taxon>
        <taxon>Eurotiomycetes</taxon>
        <taxon>Eurotiomycetidae</taxon>
        <taxon>Eurotiales</taxon>
        <taxon>Aspergillaceae</taxon>
        <taxon>Penicillium</taxon>
    </lineage>
</organism>
<dbReference type="AlphaFoldDB" id="A0A9W4J685"/>
<dbReference type="EMBL" id="CAJVPD010000232">
    <property type="protein sequence ID" value="CAG8377052.1"/>
    <property type="molecule type" value="Genomic_DNA"/>
</dbReference>
<feature type="signal peptide" evidence="1">
    <location>
        <begin position="1"/>
        <end position="20"/>
    </location>
</feature>
<gene>
    <name evidence="2" type="ORF">PSALAMII_LOCUS5281</name>
</gene>